<keyword evidence="2" id="KW-1133">Transmembrane helix</keyword>
<feature type="transmembrane region" description="Helical" evidence="2">
    <location>
        <begin position="82"/>
        <end position="103"/>
    </location>
</feature>
<comment type="caution">
    <text evidence="3">The sequence shown here is derived from an EMBL/GenBank/DDBJ whole genome shotgun (WGS) entry which is preliminary data.</text>
</comment>
<feature type="region of interest" description="Disordered" evidence="1">
    <location>
        <begin position="1"/>
        <end position="72"/>
    </location>
</feature>
<keyword evidence="2" id="KW-0472">Membrane</keyword>
<dbReference type="EMBL" id="JBHSWV010000531">
    <property type="protein sequence ID" value="MFC6768330.1"/>
    <property type="molecule type" value="Genomic_DNA"/>
</dbReference>
<evidence type="ECO:0000256" key="1">
    <source>
        <dbReference type="SAM" id="MobiDB-lite"/>
    </source>
</evidence>
<dbReference type="Proteomes" id="UP001596383">
    <property type="component" value="Unassembled WGS sequence"/>
</dbReference>
<protein>
    <submittedName>
        <fullName evidence="3">J domain-containing protein</fullName>
    </submittedName>
</protein>
<keyword evidence="2" id="KW-0812">Transmembrane</keyword>
<feature type="compositionally biased region" description="Gly residues" evidence="1">
    <location>
        <begin position="18"/>
        <end position="33"/>
    </location>
</feature>
<keyword evidence="4" id="KW-1185">Reference proteome</keyword>
<gene>
    <name evidence="3" type="ORF">ACFQE6_26000</name>
</gene>
<sequence>SASAGTASGASSAASTGTGTGSGTGTGPSGSRGSGSSSRTGGTDSGAAHGTARSGETATGSESRTADGAGNPLTRWWRRQNFSLPLIWLSVLVYAAGLGHFGLENADALDSIWTDLRSIGADPSGLWTLLSESRHGLETTLAFVRGVEFVTPPLESTAWYGALAGVVA</sequence>
<evidence type="ECO:0000256" key="2">
    <source>
        <dbReference type="SAM" id="Phobius"/>
    </source>
</evidence>
<proteinExistence type="predicted"/>
<evidence type="ECO:0000313" key="4">
    <source>
        <dbReference type="Proteomes" id="UP001596383"/>
    </source>
</evidence>
<feature type="compositionally biased region" description="Low complexity" evidence="1">
    <location>
        <begin position="1"/>
        <end position="17"/>
    </location>
</feature>
<evidence type="ECO:0000313" key="3">
    <source>
        <dbReference type="EMBL" id="MFC6768330.1"/>
    </source>
</evidence>
<feature type="compositionally biased region" description="Low complexity" evidence="1">
    <location>
        <begin position="34"/>
        <end position="48"/>
    </location>
</feature>
<accession>A0ABD5ST49</accession>
<feature type="non-terminal residue" evidence="3">
    <location>
        <position position="1"/>
    </location>
</feature>
<name>A0ABD5ST49_9EURY</name>
<feature type="non-terminal residue" evidence="3">
    <location>
        <position position="168"/>
    </location>
</feature>
<reference evidence="3 4" key="1">
    <citation type="journal article" date="2019" name="Int. J. Syst. Evol. Microbiol.">
        <title>The Global Catalogue of Microorganisms (GCM) 10K type strain sequencing project: providing services to taxonomists for standard genome sequencing and annotation.</title>
        <authorList>
            <consortium name="The Broad Institute Genomics Platform"/>
            <consortium name="The Broad Institute Genome Sequencing Center for Infectious Disease"/>
            <person name="Wu L."/>
            <person name="Ma J."/>
        </authorList>
    </citation>
    <scope>NUCLEOTIDE SEQUENCE [LARGE SCALE GENOMIC DNA]</scope>
    <source>
        <strain evidence="3 4">LMG 29247</strain>
    </source>
</reference>
<organism evidence="3 4">
    <name type="scientific">Natrinema soli</name>
    <dbReference type="NCBI Taxonomy" id="1930624"/>
    <lineage>
        <taxon>Archaea</taxon>
        <taxon>Methanobacteriati</taxon>
        <taxon>Methanobacteriota</taxon>
        <taxon>Stenosarchaea group</taxon>
        <taxon>Halobacteria</taxon>
        <taxon>Halobacteriales</taxon>
        <taxon>Natrialbaceae</taxon>
        <taxon>Natrinema</taxon>
    </lineage>
</organism>
<feature type="compositionally biased region" description="Polar residues" evidence="1">
    <location>
        <begin position="54"/>
        <end position="63"/>
    </location>
</feature>
<dbReference type="AlphaFoldDB" id="A0ABD5ST49"/>